<feature type="transmembrane region" description="Helical" evidence="1">
    <location>
        <begin position="50"/>
        <end position="74"/>
    </location>
</feature>
<feature type="transmembrane region" description="Helical" evidence="1">
    <location>
        <begin position="7"/>
        <end position="30"/>
    </location>
</feature>
<evidence type="ECO:0000256" key="1">
    <source>
        <dbReference type="SAM" id="Phobius"/>
    </source>
</evidence>
<keyword evidence="2" id="KW-0614">Plasmid</keyword>
<keyword evidence="1" id="KW-1133">Transmembrane helix</keyword>
<dbReference type="EMBL" id="CP039376">
    <property type="protein sequence ID" value="QCD67276.1"/>
    <property type="molecule type" value="Genomic_DNA"/>
</dbReference>
<keyword evidence="1" id="KW-0472">Membrane</keyword>
<dbReference type="KEGG" id="halz:E5139_16695"/>
<geneLocation type="plasmid" evidence="2">
    <name>unnamed1</name>
</geneLocation>
<dbReference type="AlphaFoldDB" id="A0A4D6KR72"/>
<dbReference type="Proteomes" id="UP000297053">
    <property type="component" value="Plasmid unnamed1"/>
</dbReference>
<reference evidence="2 3" key="2">
    <citation type="submission" date="2019-04" db="EMBL/GenBank/DDBJ databases">
        <authorList>
            <person name="Yang S."/>
            <person name="Wei W."/>
        </authorList>
    </citation>
    <scope>NUCLEOTIDE SEQUENCE [LARGE SCALE GENOMIC DNA]</scope>
    <source>
        <strain evidence="3">ZP60</strain>
        <plasmid evidence="2 3">unnamed1</plasmid>
    </source>
</reference>
<evidence type="ECO:0000313" key="2">
    <source>
        <dbReference type="EMBL" id="QCD67276.1"/>
    </source>
</evidence>
<keyword evidence="1" id="KW-0812">Transmembrane</keyword>
<protein>
    <submittedName>
        <fullName evidence="2">Uncharacterized protein</fullName>
    </submittedName>
</protein>
<dbReference type="RefSeq" id="WP_012807530.1">
    <property type="nucleotide sequence ID" value="NZ_CP039376.1"/>
</dbReference>
<organism evidence="2 3">
    <name type="scientific">Halomicrobium mukohataei</name>
    <dbReference type="NCBI Taxonomy" id="57705"/>
    <lineage>
        <taxon>Archaea</taxon>
        <taxon>Methanobacteriati</taxon>
        <taxon>Methanobacteriota</taxon>
        <taxon>Stenosarchaea group</taxon>
        <taxon>Halobacteria</taxon>
        <taxon>Halobacteriales</taxon>
        <taxon>Haloarculaceae</taxon>
        <taxon>Halomicrobium</taxon>
    </lineage>
</organism>
<dbReference type="GeneID" id="8409445"/>
<accession>A0A4D6KR72</accession>
<reference evidence="2 3" key="1">
    <citation type="submission" date="2019-04" db="EMBL/GenBank/DDBJ databases">
        <title>Complete genome sequence of Arthrobacter sp. ZXY-2 associated with effective atrazine degradation and salt adaptation.</title>
        <authorList>
            <person name="Zhao X."/>
        </authorList>
    </citation>
    <scope>NUCLEOTIDE SEQUENCE [LARGE SCALE GENOMIC DNA]</scope>
    <source>
        <strain evidence="3">ZP60</strain>
        <plasmid evidence="2 3">unnamed1</plasmid>
    </source>
</reference>
<evidence type="ECO:0000313" key="3">
    <source>
        <dbReference type="Proteomes" id="UP000297053"/>
    </source>
</evidence>
<sequence>MGMLESFGGLVSSIIASIIMLVFAILSFFVTVFVVNAGAGLAGVTPDEGGFIVLAAAIIAGAAIAAGAAPLTGLSRDDT</sequence>
<proteinExistence type="predicted"/>
<name>A0A4D6KR72_9EURY</name>
<gene>
    <name evidence="2" type="ORF">E5139_16695</name>
</gene>